<dbReference type="Gene3D" id="1.10.630.10">
    <property type="entry name" value="Cytochrome P450"/>
    <property type="match status" value="1"/>
</dbReference>
<dbReference type="Pfam" id="PF00067">
    <property type="entry name" value="p450"/>
    <property type="match status" value="1"/>
</dbReference>
<evidence type="ECO:0000256" key="3">
    <source>
        <dbReference type="ARBA" id="ARBA00004406"/>
    </source>
</evidence>
<keyword evidence="9" id="KW-0560">Oxidoreductase</keyword>
<evidence type="ECO:0000256" key="8">
    <source>
        <dbReference type="ARBA" id="ARBA00022848"/>
    </source>
</evidence>
<keyword evidence="5" id="KW-0349">Heme</keyword>
<comment type="caution">
    <text evidence="13">The sequence shown here is derived from an EMBL/GenBank/DDBJ whole genome shotgun (WGS) entry which is preliminary data.</text>
</comment>
<evidence type="ECO:0000256" key="5">
    <source>
        <dbReference type="ARBA" id="ARBA00022617"/>
    </source>
</evidence>
<keyword evidence="14" id="KW-1185">Reference proteome</keyword>
<dbReference type="EMBL" id="CAXLJM020000019">
    <property type="protein sequence ID" value="CAL8086090.1"/>
    <property type="molecule type" value="Genomic_DNA"/>
</dbReference>
<organism evidence="13 14">
    <name type="scientific">Orchesella dallaii</name>
    <dbReference type="NCBI Taxonomy" id="48710"/>
    <lineage>
        <taxon>Eukaryota</taxon>
        <taxon>Metazoa</taxon>
        <taxon>Ecdysozoa</taxon>
        <taxon>Arthropoda</taxon>
        <taxon>Hexapoda</taxon>
        <taxon>Collembola</taxon>
        <taxon>Entomobryomorpha</taxon>
        <taxon>Entomobryoidea</taxon>
        <taxon>Orchesellidae</taxon>
        <taxon>Orchesellinae</taxon>
        <taxon>Orchesella</taxon>
    </lineage>
</organism>
<evidence type="ECO:0000256" key="12">
    <source>
        <dbReference type="ARBA" id="ARBA00023136"/>
    </source>
</evidence>
<protein>
    <submittedName>
        <fullName evidence="13">Uncharacterized protein</fullName>
    </submittedName>
</protein>
<keyword evidence="6" id="KW-0479">Metal-binding</keyword>
<gene>
    <name evidence="13" type="ORF">ODALV1_LOCUS6330</name>
</gene>
<comment type="subcellular location">
    <subcellularLocation>
        <location evidence="3">Endoplasmic reticulum membrane</location>
        <topology evidence="3">Peripheral membrane protein</topology>
    </subcellularLocation>
    <subcellularLocation>
        <location evidence="2">Microsome membrane</location>
        <topology evidence="2">Peripheral membrane protein</topology>
    </subcellularLocation>
</comment>
<keyword evidence="7" id="KW-0256">Endoplasmic reticulum</keyword>
<keyword evidence="11" id="KW-0503">Monooxygenase</keyword>
<comment type="similarity">
    <text evidence="4">Belongs to the cytochrome P450 family.</text>
</comment>
<dbReference type="SUPFAM" id="SSF48264">
    <property type="entry name" value="Cytochrome P450"/>
    <property type="match status" value="1"/>
</dbReference>
<dbReference type="PANTHER" id="PTHR24292:SF54">
    <property type="entry name" value="CYP9F3-RELATED"/>
    <property type="match status" value="1"/>
</dbReference>
<evidence type="ECO:0000256" key="7">
    <source>
        <dbReference type="ARBA" id="ARBA00022824"/>
    </source>
</evidence>
<keyword evidence="10" id="KW-0408">Iron</keyword>
<keyword evidence="12" id="KW-0472">Membrane</keyword>
<evidence type="ECO:0000256" key="10">
    <source>
        <dbReference type="ARBA" id="ARBA00023004"/>
    </source>
</evidence>
<evidence type="ECO:0000256" key="11">
    <source>
        <dbReference type="ARBA" id="ARBA00023033"/>
    </source>
</evidence>
<evidence type="ECO:0000256" key="9">
    <source>
        <dbReference type="ARBA" id="ARBA00023002"/>
    </source>
</evidence>
<evidence type="ECO:0000256" key="2">
    <source>
        <dbReference type="ARBA" id="ARBA00004174"/>
    </source>
</evidence>
<dbReference type="PANTHER" id="PTHR24292">
    <property type="entry name" value="CYTOCHROME P450"/>
    <property type="match status" value="1"/>
</dbReference>
<sequence length="227" mass="25737">MLRKRAKNSPSKTSITIQALPTVNQYATDVIAATVFGMNTGTVQNPNATFAKMANRVARFKQMQVVFGLYFPRLSKFLGLEPLDGEALAFFEKLVNEGLQARMSGAAEKRNDFLQMMAEVNKGELKEEVNEEELDNFEKEARIKSEKGKEGMRQYLTEDVINSQSFMFFFAGFRMRLALVECKAAIAHIVHNFRIEPTEKTPIPIKTAKIPFQRVPPQDLELKLIVL</sequence>
<reference evidence="13 14" key="1">
    <citation type="submission" date="2024-08" db="EMBL/GenBank/DDBJ databases">
        <authorList>
            <person name="Cucini C."/>
            <person name="Frati F."/>
        </authorList>
    </citation>
    <scope>NUCLEOTIDE SEQUENCE [LARGE SCALE GENOMIC DNA]</scope>
</reference>
<name>A0ABP1Q1T1_9HEXA</name>
<evidence type="ECO:0000256" key="1">
    <source>
        <dbReference type="ARBA" id="ARBA00001971"/>
    </source>
</evidence>
<dbReference type="Proteomes" id="UP001642540">
    <property type="component" value="Unassembled WGS sequence"/>
</dbReference>
<evidence type="ECO:0000313" key="14">
    <source>
        <dbReference type="Proteomes" id="UP001642540"/>
    </source>
</evidence>
<proteinExistence type="inferred from homology"/>
<evidence type="ECO:0000256" key="4">
    <source>
        <dbReference type="ARBA" id="ARBA00010617"/>
    </source>
</evidence>
<dbReference type="InterPro" id="IPR001128">
    <property type="entry name" value="Cyt_P450"/>
</dbReference>
<dbReference type="InterPro" id="IPR036396">
    <property type="entry name" value="Cyt_P450_sf"/>
</dbReference>
<evidence type="ECO:0000256" key="6">
    <source>
        <dbReference type="ARBA" id="ARBA00022723"/>
    </source>
</evidence>
<keyword evidence="8" id="KW-0492">Microsome</keyword>
<dbReference type="InterPro" id="IPR050476">
    <property type="entry name" value="Insect_CytP450_Detox"/>
</dbReference>
<comment type="cofactor">
    <cofactor evidence="1">
        <name>heme</name>
        <dbReference type="ChEBI" id="CHEBI:30413"/>
    </cofactor>
</comment>
<evidence type="ECO:0000313" key="13">
    <source>
        <dbReference type="EMBL" id="CAL8086090.1"/>
    </source>
</evidence>
<accession>A0ABP1Q1T1</accession>